<evidence type="ECO:0000256" key="1">
    <source>
        <dbReference type="SAM" id="SignalP"/>
    </source>
</evidence>
<proteinExistence type="predicted"/>
<keyword evidence="1" id="KW-0732">Signal</keyword>
<feature type="chain" id="PRO_5044226398" evidence="1">
    <location>
        <begin position="18"/>
        <end position="141"/>
    </location>
</feature>
<evidence type="ECO:0000313" key="2">
    <source>
        <dbReference type="EMBL" id="XDV10138.1"/>
    </source>
</evidence>
<reference evidence="2" key="1">
    <citation type="submission" date="2024-07" db="EMBL/GenBank/DDBJ databases">
        <title>Whole genome sequence of bacterial strains from algal surface.</title>
        <authorList>
            <person name="Kumar P."/>
        </authorList>
    </citation>
    <scope>NUCLEOTIDE SEQUENCE</scope>
    <source>
        <strain evidence="2">PP-1MA</strain>
    </source>
</reference>
<name>A0AB39X900_9GAMM</name>
<dbReference type="RefSeq" id="WP_369743460.1">
    <property type="nucleotide sequence ID" value="NZ_CP165718.1"/>
</dbReference>
<accession>A0AB39X900</accession>
<sequence length="141" mass="15064">MKKLIPLLFLTPGFAFAQTVERIPDIVKLVGPYEITTAQAQSSVVHLYLPYGSVGVVGLSGGDTFIEAEENINSFDLEISKDKKSVFLYNSLSAGTSTTFVVTTACSISISVHLHSIKTDDPEKEVKPKLSLVSSPCGKGG</sequence>
<dbReference type="AlphaFoldDB" id="A0AB39X900"/>
<protein>
    <submittedName>
        <fullName evidence="2">Uncharacterized protein</fullName>
    </submittedName>
</protein>
<gene>
    <name evidence="2" type="ORF">AB8S08_02745</name>
</gene>
<organism evidence="2">
    <name type="scientific">Pseudidiomarina sp. PP-1MA</name>
    <dbReference type="NCBI Taxonomy" id="3237706"/>
    <lineage>
        <taxon>Bacteria</taxon>
        <taxon>Pseudomonadati</taxon>
        <taxon>Pseudomonadota</taxon>
        <taxon>Gammaproteobacteria</taxon>
        <taxon>Alteromonadales</taxon>
        <taxon>Idiomarinaceae</taxon>
        <taxon>Pseudidiomarina</taxon>
    </lineage>
</organism>
<dbReference type="EMBL" id="CP165718">
    <property type="protein sequence ID" value="XDV10138.1"/>
    <property type="molecule type" value="Genomic_DNA"/>
</dbReference>
<feature type="signal peptide" evidence="1">
    <location>
        <begin position="1"/>
        <end position="17"/>
    </location>
</feature>